<dbReference type="SUPFAM" id="SSF53098">
    <property type="entry name" value="Ribonuclease H-like"/>
    <property type="match status" value="1"/>
</dbReference>
<feature type="region of interest" description="Disordered" evidence="2">
    <location>
        <begin position="543"/>
        <end position="562"/>
    </location>
</feature>
<evidence type="ECO:0000313" key="5">
    <source>
        <dbReference type="Proteomes" id="UP000731465"/>
    </source>
</evidence>
<evidence type="ECO:0000259" key="3">
    <source>
        <dbReference type="PROSITE" id="PS50994"/>
    </source>
</evidence>
<dbReference type="PANTHER" id="PTHR35004">
    <property type="entry name" value="TRANSPOSASE RV3428C-RELATED"/>
    <property type="match status" value="1"/>
</dbReference>
<proteinExistence type="inferred from homology"/>
<gene>
    <name evidence="4" type="ORF">J5V48_09475</name>
</gene>
<dbReference type="Proteomes" id="UP000731465">
    <property type="component" value="Unassembled WGS sequence"/>
</dbReference>
<dbReference type="RefSeq" id="WP_219938357.1">
    <property type="nucleotide sequence ID" value="NZ_JAGFNY010000059.1"/>
</dbReference>
<dbReference type="InterPro" id="IPR001584">
    <property type="entry name" value="Integrase_cat-core"/>
</dbReference>
<evidence type="ECO:0000256" key="1">
    <source>
        <dbReference type="ARBA" id="ARBA00009277"/>
    </source>
</evidence>
<accession>A0ABS7DII7</accession>
<dbReference type="PANTHER" id="PTHR35004:SF8">
    <property type="entry name" value="TRANSPOSASE RV3428C-RELATED"/>
    <property type="match status" value="1"/>
</dbReference>
<protein>
    <recommendedName>
        <fullName evidence="3">Integrase catalytic domain-containing protein</fullName>
    </recommendedName>
</protein>
<organism evidence="4 5">
    <name type="scientific">Succinivibrio faecicola</name>
    <dbReference type="NCBI Taxonomy" id="2820300"/>
    <lineage>
        <taxon>Bacteria</taxon>
        <taxon>Pseudomonadati</taxon>
        <taxon>Pseudomonadota</taxon>
        <taxon>Gammaproteobacteria</taxon>
        <taxon>Aeromonadales</taxon>
        <taxon>Succinivibrionaceae</taxon>
        <taxon>Succinivibrio</taxon>
    </lineage>
</organism>
<dbReference type="InterPro" id="IPR036397">
    <property type="entry name" value="RNaseH_sf"/>
</dbReference>
<reference evidence="4 5" key="1">
    <citation type="submission" date="2021-03" db="EMBL/GenBank/DDBJ databases">
        <title>Succinivibrio sp. nov. isolated from feces of cow.</title>
        <authorList>
            <person name="Choi J.-Y."/>
        </authorList>
    </citation>
    <scope>NUCLEOTIDE SEQUENCE [LARGE SCALE GENOMIC DNA]</scope>
    <source>
        <strain evidence="4 5">AGMB01872</strain>
    </source>
</reference>
<dbReference type="InterPro" id="IPR054353">
    <property type="entry name" value="IstA-like_C"/>
</dbReference>
<dbReference type="Pfam" id="PF22483">
    <property type="entry name" value="Mu-transpos_C_2"/>
    <property type="match status" value="1"/>
</dbReference>
<dbReference type="PROSITE" id="PS50994">
    <property type="entry name" value="INTEGRASE"/>
    <property type="match status" value="1"/>
</dbReference>
<comment type="caution">
    <text evidence="4">The sequence shown here is derived from an EMBL/GenBank/DDBJ whole genome shotgun (WGS) entry which is preliminary data.</text>
</comment>
<dbReference type="InterPro" id="IPR012337">
    <property type="entry name" value="RNaseH-like_sf"/>
</dbReference>
<evidence type="ECO:0000256" key="2">
    <source>
        <dbReference type="SAM" id="MobiDB-lite"/>
    </source>
</evidence>
<dbReference type="EMBL" id="JAGFNY010000059">
    <property type="protein sequence ID" value="MBW7571120.1"/>
    <property type="molecule type" value="Genomic_DNA"/>
</dbReference>
<dbReference type="Gene3D" id="3.30.420.10">
    <property type="entry name" value="Ribonuclease H-like superfamily/Ribonuclease H"/>
    <property type="match status" value="1"/>
</dbReference>
<name>A0ABS7DII7_9GAMM</name>
<sequence length="562" mass="64875">MNKTSQNSGYLRFPQLKQACIRLLTSTDSCRFIARSLKVSPSTIIRLKNKLESQEISNSDEISRMSPKELYEKVYPRKQQDVRNDSQNKYLPDFEKLTSVMIEKKLNITQLYALYESEALSKELQPLSLSYFSARIKIARDLIESDSPEFYYAQTFPYGLYAQLDYTGDKYELLTYNGRITCWIMAIAFPASYYVYAGFVTAQSTAESCRVLCEGFRYLGNRHPSILTVDNARCWCTQHKPHAEAVINENFACYLQEMGMCAEAAPPYTPQRKSCAEHSVGRIQSVMSSLKHEFATTLRTLQEHNKILMEKVEALINKGPFRRSTTLTRDYLFKTYELPLLIPEKKIPEYMGEPISVVVPGSYMVTVQAHQYSVPYLYIKKRVDIYLTNDLVIIKHEGKEIARHLRTDGEGITAVEGHKPSLHQKIDANNRIYASLDDVTSISKALDDGVNRFCLSKIEYDKNNCRAESVTIKTCRAVINGYKRCFFKQLYSEACISVLNLEPYKWSSYSVAEMYKELQNEYNKNQKIQHQEEFEIFRPTEPDDAHLRDFDSFEPDVHGEQS</sequence>
<feature type="domain" description="Integrase catalytic" evidence="3">
    <location>
        <begin position="153"/>
        <end position="337"/>
    </location>
</feature>
<comment type="similarity">
    <text evidence="1">Belongs to the transposase IS21/IS408/IS1162 family.</text>
</comment>
<keyword evidence="5" id="KW-1185">Reference proteome</keyword>
<evidence type="ECO:0000313" key="4">
    <source>
        <dbReference type="EMBL" id="MBW7571120.1"/>
    </source>
</evidence>